<gene>
    <name evidence="1" type="ORF">COO91_10456</name>
</gene>
<dbReference type="KEGG" id="nfl:COO91_10456"/>
<accession>A0A2K8T9G6</accession>
<reference evidence="1 2" key="1">
    <citation type="submission" date="2017-11" db="EMBL/GenBank/DDBJ databases">
        <title>Complete genome of a free-living desiccation-tolerant cyanobacterium and its photosynthetic adaptation to extreme terrestrial habitat.</title>
        <authorList>
            <person name="Shang J."/>
        </authorList>
    </citation>
    <scope>NUCLEOTIDE SEQUENCE [LARGE SCALE GENOMIC DNA]</scope>
    <source>
        <strain evidence="1 2">CCNUN1</strain>
        <plasmid evidence="2">pnfsy08</plasmid>
    </source>
</reference>
<dbReference type="EMBL" id="CP024793">
    <property type="protein sequence ID" value="AUB44233.1"/>
    <property type="molecule type" value="Genomic_DNA"/>
</dbReference>
<dbReference type="RefSeq" id="WP_167407756.1">
    <property type="nucleotide sequence ID" value="NZ_CAWNNC010000009.1"/>
</dbReference>
<dbReference type="AlphaFoldDB" id="A0A2K8T9G6"/>
<evidence type="ECO:0000313" key="1">
    <source>
        <dbReference type="EMBL" id="AUB44233.1"/>
    </source>
</evidence>
<evidence type="ECO:0000313" key="2">
    <source>
        <dbReference type="Proteomes" id="UP000232003"/>
    </source>
</evidence>
<organism evidence="1 2">
    <name type="scientific">Nostoc flagelliforme CCNUN1</name>
    <dbReference type="NCBI Taxonomy" id="2038116"/>
    <lineage>
        <taxon>Bacteria</taxon>
        <taxon>Bacillati</taxon>
        <taxon>Cyanobacteriota</taxon>
        <taxon>Cyanophyceae</taxon>
        <taxon>Nostocales</taxon>
        <taxon>Nostocaceae</taxon>
        <taxon>Nostoc</taxon>
    </lineage>
</organism>
<protein>
    <submittedName>
        <fullName evidence="1">Methyl-accepting chemotaxis protein</fullName>
    </submittedName>
</protein>
<proteinExistence type="predicted"/>
<sequence length="242" mass="25751">MKINSKKKILVFSSLVIGGLLISSTPGLALSLDLGNYFGTIIDDAKSSIKQLETVAKAQIDSAWSGISEDATAAIDSAMGVMGAVDPIASSEDLKERLRANRSLPEAKATGQELERQLTRSSVKALMSKEGQNETAKKLAQTVEIAQSAKSLGEQAQSMDASQNILKAIAAQNSLIVSALTQQSATQETARMDTAQSNLMLSQIADNIASNHERDNLRTMGQASLTQELIAVSNLDPAYQKK</sequence>
<keyword evidence="1" id="KW-0614">Plasmid</keyword>
<geneLocation type="plasmid" evidence="2">
    <name>pnfsy08</name>
</geneLocation>
<keyword evidence="2" id="KW-1185">Reference proteome</keyword>
<name>A0A2K8T9G6_9NOSO</name>
<dbReference type="Proteomes" id="UP000232003">
    <property type="component" value="Plasmid pNFSY08"/>
</dbReference>